<feature type="non-terminal residue" evidence="5">
    <location>
        <position position="1"/>
    </location>
</feature>
<evidence type="ECO:0000313" key="5">
    <source>
        <dbReference type="EMBL" id="CAH3143937.1"/>
    </source>
</evidence>
<evidence type="ECO:0000256" key="3">
    <source>
        <dbReference type="ARBA" id="ARBA00023002"/>
    </source>
</evidence>
<comment type="caution">
    <text evidence="5">The sequence shown here is derived from an EMBL/GenBank/DDBJ whole genome shotgun (WGS) entry which is preliminary data.</text>
</comment>
<evidence type="ECO:0000259" key="4">
    <source>
        <dbReference type="PROSITE" id="PS51393"/>
    </source>
</evidence>
<keyword evidence="6" id="KW-1185">Reference proteome</keyword>
<keyword evidence="1" id="KW-0479">Metal-binding</keyword>
<dbReference type="Gene3D" id="1.20.245.10">
    <property type="entry name" value="Lipoxygenase-1, Domain 5"/>
    <property type="match status" value="2"/>
</dbReference>
<dbReference type="Proteomes" id="UP001159427">
    <property type="component" value="Unassembled WGS sequence"/>
</dbReference>
<dbReference type="SUPFAM" id="SSF48484">
    <property type="entry name" value="Lipoxigenase"/>
    <property type="match status" value="1"/>
</dbReference>
<keyword evidence="2" id="KW-0223">Dioxygenase</keyword>
<name>A0ABN8PHM1_9CNID</name>
<protein>
    <recommendedName>
        <fullName evidence="4">Lipoxygenase domain-containing protein</fullName>
    </recommendedName>
</protein>
<feature type="domain" description="Lipoxygenase" evidence="4">
    <location>
        <begin position="9"/>
        <end position="597"/>
    </location>
</feature>
<dbReference type="PANTHER" id="PTHR11771">
    <property type="entry name" value="LIPOXYGENASE"/>
    <property type="match status" value="1"/>
</dbReference>
<sequence length="597" mass="68750">LADSAKCPVKLPQKSSADCKVLRENGLVEQRRIFQLAPRPPLPMPLVNMTIDQLKAYFLQDDFAKNYFLGYGSMLLKNKGFAAEWRAKHPAEITGFEEYEDMFNEFRRNIGSNGSSGFYRFASSVEPFKDLLNDWRDDDIFAEQRLSGCNPMVLRRVTEDSEDVGLKWSELRQTLNPNYNWEAAIQNASNSTEPLVEEIRNGNVYVLRYEVFDDMVSFPESVDQNANRTLWPSKSPVALFAIKSDGLDRRLRPAAIQIDYKPDSPVYSPMDGDSWMLAKMVVQATDYVHSQMIHLFAEPFCVVLYRYLSSQHPLHELLKYHCRGVIATNTIGSPSLVMKGGYMDQLTAMGAAGTVLLLQRGYKTLSWNDTDFRLDIQNRGLDDKELLPYFPYRDDSDLLLLVIRRMVEDYVSTYYRRDKDVRDDKELQAFVNELSIDGTGPEGGSGQVKDFPSVLSERIEVVDMVTRLLWLLSVKHATVNYPVSDYGAFTPLLPTKIFNDTRVPPGDFSILNLPNSDISSAQVEVAMNVGAYHYDTLFDYYAELSDPEARKRVRFYYYYFQYAISPMLKFRNYRRFRKGHLTYPYLQYPWLPNGIQT</sequence>
<gene>
    <name evidence="5" type="ORF">PEVE_00043013</name>
</gene>
<dbReference type="InterPro" id="IPR000907">
    <property type="entry name" value="LipOase"/>
</dbReference>
<dbReference type="PROSITE" id="PS51393">
    <property type="entry name" value="LIPOXYGENASE_3"/>
    <property type="match status" value="1"/>
</dbReference>
<dbReference type="InterPro" id="IPR036226">
    <property type="entry name" value="LipOase_C_sf"/>
</dbReference>
<reference evidence="5 6" key="1">
    <citation type="submission" date="2022-05" db="EMBL/GenBank/DDBJ databases">
        <authorList>
            <consortium name="Genoscope - CEA"/>
            <person name="William W."/>
        </authorList>
    </citation>
    <scope>NUCLEOTIDE SEQUENCE [LARGE SCALE GENOMIC DNA]</scope>
</reference>
<dbReference type="Gene3D" id="3.10.450.60">
    <property type="match status" value="1"/>
</dbReference>
<proteinExistence type="predicted"/>
<evidence type="ECO:0000256" key="1">
    <source>
        <dbReference type="ARBA" id="ARBA00022723"/>
    </source>
</evidence>
<keyword evidence="3" id="KW-0560">Oxidoreductase</keyword>
<dbReference type="InterPro" id="IPR013819">
    <property type="entry name" value="LipOase_C"/>
</dbReference>
<accession>A0ABN8PHM1</accession>
<evidence type="ECO:0000313" key="6">
    <source>
        <dbReference type="Proteomes" id="UP001159427"/>
    </source>
</evidence>
<organism evidence="5 6">
    <name type="scientific">Porites evermanni</name>
    <dbReference type="NCBI Taxonomy" id="104178"/>
    <lineage>
        <taxon>Eukaryota</taxon>
        <taxon>Metazoa</taxon>
        <taxon>Cnidaria</taxon>
        <taxon>Anthozoa</taxon>
        <taxon>Hexacorallia</taxon>
        <taxon>Scleractinia</taxon>
        <taxon>Fungiina</taxon>
        <taxon>Poritidae</taxon>
        <taxon>Porites</taxon>
    </lineage>
</organism>
<dbReference type="Pfam" id="PF00305">
    <property type="entry name" value="Lipoxygenase"/>
    <property type="match status" value="1"/>
</dbReference>
<evidence type="ECO:0000256" key="2">
    <source>
        <dbReference type="ARBA" id="ARBA00022964"/>
    </source>
</evidence>
<dbReference type="EMBL" id="CALNXI010000862">
    <property type="protein sequence ID" value="CAH3143937.1"/>
    <property type="molecule type" value="Genomic_DNA"/>
</dbReference>